<dbReference type="STRING" id="990268.JCM19235_6012"/>
<reference evidence="2 3" key="2">
    <citation type="submission" date="2014-09" db="EMBL/GenBank/DDBJ databases">
        <authorList>
            <consortium name="NBRP consortium"/>
            <person name="Sawabe T."/>
            <person name="Meirelles P."/>
            <person name="Nakanishi M."/>
            <person name="Sayaka M."/>
            <person name="Hattori M."/>
            <person name="Ohkuma M."/>
        </authorList>
    </citation>
    <scope>NUCLEOTIDE SEQUENCE [LARGE SCALE GENOMIC DNA]</scope>
    <source>
        <strain evidence="3">JCM19235</strain>
    </source>
</reference>
<sequence length="86" mass="9254">MTEIIYALQASDQLVAADFTSRSLIKTSDVAQVGIHVQLSSEGLMAQNPTHLIGTSEMGPKTTLDTLSRAGINVEFISSEQSMQGW</sequence>
<accession>A0A090RSF6</accession>
<gene>
    <name evidence="2" type="ORF">JCM19235_6012</name>
</gene>
<dbReference type="Proteomes" id="UP000029228">
    <property type="component" value="Unassembled WGS sequence"/>
</dbReference>
<reference evidence="2 3" key="1">
    <citation type="submission" date="2014-09" db="EMBL/GenBank/DDBJ databases">
        <title>Vibrio maritimus JCM 19235. (C45) whole genome shotgun sequence.</title>
        <authorList>
            <person name="Sawabe T."/>
            <person name="Meirelles P."/>
            <person name="Nakanishi M."/>
            <person name="Sayaka M."/>
            <person name="Hattori M."/>
            <person name="Ohkuma M."/>
        </authorList>
    </citation>
    <scope>NUCLEOTIDE SEQUENCE [LARGE SCALE GENOMIC DNA]</scope>
    <source>
        <strain evidence="3">JCM19235</strain>
    </source>
</reference>
<keyword evidence="3" id="KW-1185">Reference proteome</keyword>
<comment type="caution">
    <text evidence="2">The sequence shown here is derived from an EMBL/GenBank/DDBJ whole genome shotgun (WGS) entry which is preliminary data.</text>
</comment>
<dbReference type="PROSITE" id="PS50983">
    <property type="entry name" value="FE_B12_PBP"/>
    <property type="match status" value="1"/>
</dbReference>
<dbReference type="EMBL" id="BBMR01000001">
    <property type="protein sequence ID" value="GAL17463.1"/>
    <property type="molecule type" value="Genomic_DNA"/>
</dbReference>
<dbReference type="SUPFAM" id="SSF53807">
    <property type="entry name" value="Helical backbone' metal receptor"/>
    <property type="match status" value="1"/>
</dbReference>
<organism evidence="2 3">
    <name type="scientific">Vibrio maritimus</name>
    <dbReference type="NCBI Taxonomy" id="990268"/>
    <lineage>
        <taxon>Bacteria</taxon>
        <taxon>Pseudomonadati</taxon>
        <taxon>Pseudomonadota</taxon>
        <taxon>Gammaproteobacteria</taxon>
        <taxon>Vibrionales</taxon>
        <taxon>Vibrionaceae</taxon>
        <taxon>Vibrio</taxon>
    </lineage>
</organism>
<evidence type="ECO:0000313" key="3">
    <source>
        <dbReference type="Proteomes" id="UP000029228"/>
    </source>
</evidence>
<evidence type="ECO:0000259" key="1">
    <source>
        <dbReference type="PROSITE" id="PS50983"/>
    </source>
</evidence>
<dbReference type="InterPro" id="IPR002491">
    <property type="entry name" value="ABC_transptr_periplasmic_BD"/>
</dbReference>
<feature type="domain" description="Fe/B12 periplasmic-binding" evidence="1">
    <location>
        <begin position="1"/>
        <end position="86"/>
    </location>
</feature>
<name>A0A090RSF6_9VIBR</name>
<evidence type="ECO:0000313" key="2">
    <source>
        <dbReference type="EMBL" id="GAL17463.1"/>
    </source>
</evidence>
<proteinExistence type="predicted"/>
<dbReference type="AlphaFoldDB" id="A0A090RSF6"/>
<protein>
    <submittedName>
        <fullName evidence="2">Periplasmic hemin-binding protein</fullName>
    </submittedName>
</protein>
<dbReference type="Gene3D" id="3.40.50.1980">
    <property type="entry name" value="Nitrogenase molybdenum iron protein domain"/>
    <property type="match status" value="1"/>
</dbReference>